<dbReference type="InterPro" id="IPR008833">
    <property type="entry name" value="Surf2"/>
</dbReference>
<dbReference type="EMBL" id="JADBGQ010000005">
    <property type="protein sequence ID" value="KAG5398803.1"/>
    <property type="molecule type" value="Genomic_DNA"/>
</dbReference>
<feature type="compositionally biased region" description="Polar residues" evidence="2">
    <location>
        <begin position="403"/>
        <end position="417"/>
    </location>
</feature>
<dbReference type="PANTHER" id="PTHR31207:SF23">
    <property type="entry name" value="DOWNREGULATED IN DIF1 18-RELATED"/>
    <property type="match status" value="1"/>
</dbReference>
<feature type="domain" description="Prolamin-like" evidence="3">
    <location>
        <begin position="67"/>
        <end position="139"/>
    </location>
</feature>
<evidence type="ECO:0000313" key="5">
    <source>
        <dbReference type="Proteomes" id="UP000823674"/>
    </source>
</evidence>
<dbReference type="PANTHER" id="PTHR31207">
    <property type="entry name" value="ECA1 GAMETOGENESIS FAMILY PROTEIN (DUF784)-RELATED-RELATED"/>
    <property type="match status" value="1"/>
</dbReference>
<keyword evidence="1" id="KW-0732">Signal</keyword>
<gene>
    <name evidence="4" type="primary">A05p047470.1_BraROA</name>
    <name evidence="4" type="ORF">IGI04_020617</name>
</gene>
<reference evidence="4 5" key="1">
    <citation type="submission" date="2021-03" db="EMBL/GenBank/DDBJ databases">
        <authorList>
            <person name="King G.J."/>
            <person name="Bancroft I."/>
            <person name="Baten A."/>
            <person name="Bloomfield J."/>
            <person name="Borpatragohain P."/>
            <person name="He Z."/>
            <person name="Irish N."/>
            <person name="Irwin J."/>
            <person name="Liu K."/>
            <person name="Mauleon R.P."/>
            <person name="Moore J."/>
            <person name="Morris R."/>
            <person name="Ostergaard L."/>
            <person name="Wang B."/>
            <person name="Wells R."/>
        </authorList>
    </citation>
    <scope>NUCLEOTIDE SEQUENCE [LARGE SCALE GENOMIC DNA]</scope>
    <source>
        <strain evidence="4">R-o-18</strain>
        <tissue evidence="4">Leaf</tissue>
    </source>
</reference>
<name>A0ABQ7MKU9_BRACM</name>
<evidence type="ECO:0000313" key="4">
    <source>
        <dbReference type="EMBL" id="KAG5398803.1"/>
    </source>
</evidence>
<evidence type="ECO:0000256" key="1">
    <source>
        <dbReference type="ARBA" id="ARBA00022729"/>
    </source>
</evidence>
<evidence type="ECO:0000259" key="3">
    <source>
        <dbReference type="Pfam" id="PF05617"/>
    </source>
</evidence>
<feature type="region of interest" description="Disordered" evidence="2">
    <location>
        <begin position="403"/>
        <end position="425"/>
    </location>
</feature>
<keyword evidence="5" id="KW-1185">Reference proteome</keyword>
<comment type="caution">
    <text evidence="4">The sequence shown here is derived from an EMBL/GenBank/DDBJ whole genome shotgun (WGS) entry which is preliminary data.</text>
</comment>
<dbReference type="InterPro" id="IPR008502">
    <property type="entry name" value="Prolamin-like"/>
</dbReference>
<proteinExistence type="predicted"/>
<accession>A0ABQ7MKU9</accession>
<dbReference type="InterPro" id="IPR040220">
    <property type="entry name" value="DD11"/>
</dbReference>
<sequence length="589" mass="66731">MGSLIEIDQYSQEAPGDVKISPTSDFDIYVEYPDESSFKEADSPALEAEVKFEHHYTDKQFRFLEVCAQKLTSSRCGDVLFKNMVGEGTPVLLAECCAELLKIGKDCYLGMTQVILSTYEYRNIASKAIPKSKQTWNDCEIDQYSQEAPRDVKISPTSDFDIYVEYPDESSFKEADSPALEAEVKFEHHYTDKQFRFLEVCAQKLTSSHCGDVLFKNMVGEGTPVLLAECCAELLKIGKDCYLETAQVILSTYEYRNIASKAIPKSKQTWNDCEIDQYSQEAPGDVKISPTSDFDIYVESPDESLFEEVDSPAMEYEMKSGHHYTHKQLGFLEACFQNLNSLDCGDNIFKNMLDEAAQVLSNECCHDLLKISKDCYLGMTQSILSSYEYRFIASKAIPKSKQTWNDCSKKPSGSPQLSGEPLTQPLNTSTKANDVAFLGMKPLIQLHVSIVLMLYLLPRCDNLRRAPAKDNDWRLLSVHTQTGTAEWFAKVSCFENLLGSPTFVDIRNGRLRCVETGHEVVAGDEEAYARNKRCRLGLIDHALSHGKSPLTISKFVCKLIEDTVNKNEEHIWKYSKWKEELEQAERPRK</sequence>
<dbReference type="Proteomes" id="UP000823674">
    <property type="component" value="Chromosome A05"/>
</dbReference>
<dbReference type="Pfam" id="PF05477">
    <property type="entry name" value="SURF2"/>
    <property type="match status" value="1"/>
</dbReference>
<feature type="domain" description="Prolamin-like" evidence="3">
    <location>
        <begin position="201"/>
        <end position="273"/>
    </location>
</feature>
<evidence type="ECO:0000256" key="2">
    <source>
        <dbReference type="SAM" id="MobiDB-lite"/>
    </source>
</evidence>
<organism evidence="4 5">
    <name type="scientific">Brassica rapa subsp. trilocularis</name>
    <dbReference type="NCBI Taxonomy" id="1813537"/>
    <lineage>
        <taxon>Eukaryota</taxon>
        <taxon>Viridiplantae</taxon>
        <taxon>Streptophyta</taxon>
        <taxon>Embryophyta</taxon>
        <taxon>Tracheophyta</taxon>
        <taxon>Spermatophyta</taxon>
        <taxon>Magnoliopsida</taxon>
        <taxon>eudicotyledons</taxon>
        <taxon>Gunneridae</taxon>
        <taxon>Pentapetalae</taxon>
        <taxon>rosids</taxon>
        <taxon>malvids</taxon>
        <taxon>Brassicales</taxon>
        <taxon>Brassicaceae</taxon>
        <taxon>Brassiceae</taxon>
        <taxon>Brassica</taxon>
    </lineage>
</organism>
<protein>
    <recommendedName>
        <fullName evidence="3">Prolamin-like domain-containing protein</fullName>
    </recommendedName>
</protein>
<feature type="domain" description="Prolamin-like" evidence="3">
    <location>
        <begin position="335"/>
        <end position="408"/>
    </location>
</feature>
<dbReference type="Pfam" id="PF05617">
    <property type="entry name" value="Prolamin_like"/>
    <property type="match status" value="3"/>
</dbReference>